<dbReference type="PANTHER" id="PTHR30537:SF26">
    <property type="entry name" value="GLYCINE CLEAVAGE SYSTEM TRANSCRIPTIONAL ACTIVATOR"/>
    <property type="match status" value="1"/>
</dbReference>
<accession>A0ABU9TVT7</accession>
<name>A0ABU9TVT7_9GAMM</name>
<evidence type="ECO:0000256" key="2">
    <source>
        <dbReference type="ARBA" id="ARBA00023015"/>
    </source>
</evidence>
<dbReference type="Pfam" id="PF00126">
    <property type="entry name" value="HTH_1"/>
    <property type="match status" value="1"/>
</dbReference>
<keyword evidence="7" id="KW-1185">Reference proteome</keyword>
<dbReference type="InterPro" id="IPR005119">
    <property type="entry name" value="LysR_subst-bd"/>
</dbReference>
<protein>
    <submittedName>
        <fullName evidence="6">LysR family transcriptional regulator</fullName>
    </submittedName>
</protein>
<dbReference type="InterPro" id="IPR058163">
    <property type="entry name" value="LysR-type_TF_proteobact-type"/>
</dbReference>
<evidence type="ECO:0000256" key="1">
    <source>
        <dbReference type="ARBA" id="ARBA00009437"/>
    </source>
</evidence>
<dbReference type="Gene3D" id="1.10.10.10">
    <property type="entry name" value="Winged helix-like DNA-binding domain superfamily/Winged helix DNA-binding domain"/>
    <property type="match status" value="1"/>
</dbReference>
<dbReference type="PROSITE" id="PS50931">
    <property type="entry name" value="HTH_LYSR"/>
    <property type="match status" value="1"/>
</dbReference>
<dbReference type="InterPro" id="IPR036388">
    <property type="entry name" value="WH-like_DNA-bd_sf"/>
</dbReference>
<dbReference type="PRINTS" id="PR00039">
    <property type="entry name" value="HTHLYSR"/>
</dbReference>
<dbReference type="SUPFAM" id="SSF53850">
    <property type="entry name" value="Periplasmic binding protein-like II"/>
    <property type="match status" value="1"/>
</dbReference>
<dbReference type="PANTHER" id="PTHR30537">
    <property type="entry name" value="HTH-TYPE TRANSCRIPTIONAL REGULATOR"/>
    <property type="match status" value="1"/>
</dbReference>
<dbReference type="Proteomes" id="UP001449225">
    <property type="component" value="Unassembled WGS sequence"/>
</dbReference>
<evidence type="ECO:0000256" key="4">
    <source>
        <dbReference type="ARBA" id="ARBA00023163"/>
    </source>
</evidence>
<feature type="domain" description="HTH lysR-type" evidence="5">
    <location>
        <begin position="5"/>
        <end position="62"/>
    </location>
</feature>
<dbReference type="InterPro" id="IPR000847">
    <property type="entry name" value="LysR_HTH_N"/>
</dbReference>
<keyword evidence="2" id="KW-0805">Transcription regulation</keyword>
<evidence type="ECO:0000259" key="5">
    <source>
        <dbReference type="PROSITE" id="PS50931"/>
    </source>
</evidence>
<gene>
    <name evidence="6" type="ORF">WNY58_15650</name>
</gene>
<reference evidence="6 7" key="1">
    <citation type="submission" date="2024-03" db="EMBL/GenBank/DDBJ databases">
        <title>Community enrichment and isolation of bacterial strains for fucoidan degradation.</title>
        <authorList>
            <person name="Sichert A."/>
        </authorList>
    </citation>
    <scope>NUCLEOTIDE SEQUENCE [LARGE SCALE GENOMIC DNA]</scope>
    <source>
        <strain evidence="6 7">AS76</strain>
    </source>
</reference>
<dbReference type="InterPro" id="IPR036390">
    <property type="entry name" value="WH_DNA-bd_sf"/>
</dbReference>
<organism evidence="6 7">
    <name type="scientific">Neptuniibacter pectenicola</name>
    <dbReference type="NCBI Taxonomy" id="1806669"/>
    <lineage>
        <taxon>Bacteria</taxon>
        <taxon>Pseudomonadati</taxon>
        <taxon>Pseudomonadota</taxon>
        <taxon>Gammaproteobacteria</taxon>
        <taxon>Oceanospirillales</taxon>
        <taxon>Oceanospirillaceae</taxon>
        <taxon>Neptuniibacter</taxon>
    </lineage>
</organism>
<dbReference type="Pfam" id="PF03466">
    <property type="entry name" value="LysR_substrate"/>
    <property type="match status" value="1"/>
</dbReference>
<comment type="similarity">
    <text evidence="1">Belongs to the LysR transcriptional regulatory family.</text>
</comment>
<keyword evidence="4" id="KW-0804">Transcription</keyword>
<proteinExistence type="inferred from homology"/>
<dbReference type="CDD" id="cd08432">
    <property type="entry name" value="PBP2_GcdR_TrpI_HvrB_AmpR_like"/>
    <property type="match status" value="1"/>
</dbReference>
<dbReference type="EMBL" id="JBBMRA010000020">
    <property type="protein sequence ID" value="MEM5537820.1"/>
    <property type="molecule type" value="Genomic_DNA"/>
</dbReference>
<dbReference type="SUPFAM" id="SSF46785">
    <property type="entry name" value="Winged helix' DNA-binding domain"/>
    <property type="match status" value="1"/>
</dbReference>
<evidence type="ECO:0000313" key="7">
    <source>
        <dbReference type="Proteomes" id="UP001449225"/>
    </source>
</evidence>
<keyword evidence="3" id="KW-0238">DNA-binding</keyword>
<sequence>MSRLPPLKALRVFQVAAECGSFKLAAEKLHVTQAAVSQQIKLLEAFFDEPLFTRLNREIRPTPSALQLLPFIQQAFSLIEEGSKALEADAFPHQLKITSIPSFAAQWLIPKLGVFQAQQPDLSCFISTSLDLHDFSDDSQDLAIRFGLGGFAGLKERMIAHDYILPLCHPMLFDSLKRGERTLDEMPILLDSSPELAPLNAAFQAKFGAPSKVALQVEDSSLLMNAVLNGQGVAPIRYSLAFELIQRGQLVCPANVYWNSDFRYYLVAPEAYFQRHKVKVFSQWIIDEVSVIEKSWQAYKQQAGLTLQLL</sequence>
<dbReference type="RefSeq" id="WP_342855019.1">
    <property type="nucleotide sequence ID" value="NZ_JBBMRA010000020.1"/>
</dbReference>
<comment type="caution">
    <text evidence="6">The sequence shown here is derived from an EMBL/GenBank/DDBJ whole genome shotgun (WGS) entry which is preliminary data.</text>
</comment>
<evidence type="ECO:0000256" key="3">
    <source>
        <dbReference type="ARBA" id="ARBA00023125"/>
    </source>
</evidence>
<dbReference type="Gene3D" id="3.40.190.10">
    <property type="entry name" value="Periplasmic binding protein-like II"/>
    <property type="match status" value="2"/>
</dbReference>
<evidence type="ECO:0000313" key="6">
    <source>
        <dbReference type="EMBL" id="MEM5537820.1"/>
    </source>
</evidence>